<evidence type="ECO:0000256" key="4">
    <source>
        <dbReference type="SAM" id="MobiDB-lite"/>
    </source>
</evidence>
<keyword evidence="7" id="KW-1185">Reference proteome</keyword>
<organism evidence="6 7">
    <name type="scientific">Globisporangium ultimum (strain ATCC 200006 / CBS 805.95 / DAOM BR144)</name>
    <name type="common">Pythium ultimum</name>
    <dbReference type="NCBI Taxonomy" id="431595"/>
    <lineage>
        <taxon>Eukaryota</taxon>
        <taxon>Sar</taxon>
        <taxon>Stramenopiles</taxon>
        <taxon>Oomycota</taxon>
        <taxon>Peronosporomycetes</taxon>
        <taxon>Pythiales</taxon>
        <taxon>Pythiaceae</taxon>
        <taxon>Globisporangium</taxon>
    </lineage>
</organism>
<reference evidence="7" key="1">
    <citation type="journal article" date="2010" name="Genome Biol.">
        <title>Genome sequence of the necrotrophic plant pathogen Pythium ultimum reveals original pathogenicity mechanisms and effector repertoire.</title>
        <authorList>
            <person name="Levesque C.A."/>
            <person name="Brouwer H."/>
            <person name="Cano L."/>
            <person name="Hamilton J.P."/>
            <person name="Holt C."/>
            <person name="Huitema E."/>
            <person name="Raffaele S."/>
            <person name="Robideau G.P."/>
            <person name="Thines M."/>
            <person name="Win J."/>
            <person name="Zerillo M.M."/>
            <person name="Beakes G.W."/>
            <person name="Boore J.L."/>
            <person name="Busam D."/>
            <person name="Dumas B."/>
            <person name="Ferriera S."/>
            <person name="Fuerstenberg S.I."/>
            <person name="Gachon C.M."/>
            <person name="Gaulin E."/>
            <person name="Govers F."/>
            <person name="Grenville-Briggs L."/>
            <person name="Horner N."/>
            <person name="Hostetler J."/>
            <person name="Jiang R.H."/>
            <person name="Johnson J."/>
            <person name="Krajaejun T."/>
            <person name="Lin H."/>
            <person name="Meijer H.J."/>
            <person name="Moore B."/>
            <person name="Morris P."/>
            <person name="Phuntmart V."/>
            <person name="Puiu D."/>
            <person name="Shetty J."/>
            <person name="Stajich J.E."/>
            <person name="Tripathy S."/>
            <person name="Wawra S."/>
            <person name="van West P."/>
            <person name="Whitty B.R."/>
            <person name="Coutinho P.M."/>
            <person name="Henrissat B."/>
            <person name="Martin F."/>
            <person name="Thomas P.D."/>
            <person name="Tyler B.M."/>
            <person name="De Vries R.P."/>
            <person name="Kamoun S."/>
            <person name="Yandell M."/>
            <person name="Tisserat N."/>
            <person name="Buell C.R."/>
        </authorList>
    </citation>
    <scope>NUCLEOTIDE SEQUENCE</scope>
    <source>
        <strain evidence="7">DAOM:BR144</strain>
    </source>
</reference>
<sequence>MAMSETTSCTSLTVCQSQDTFMKTAKLPPVRSTINVLRPNLSTIAFSGSNSSTESFRLPMLPLTPTDLPRIQFASPQLSPSESRRASIELKSRDALSAEQLHRGGNAPLPRLPSLQSRVAKQALSDYDAKDLAGRLALLLHARECYKGDSECSVQNCSIARGVLDHCQECFLADGQCHSSCSQAKHLLRHFRICKARNFPQGCQICGLLRTEFSWAMQHSKSLAPLFLQSSPASSPSVTPMGSINPASFGPLTLRRVVSDDPTKTRPVSSLPLPFNPAKRQRQLGGLERSEK</sequence>
<protein>
    <recommendedName>
        <fullName evidence="5">TAZ-type domain-containing protein</fullName>
    </recommendedName>
</protein>
<dbReference type="PROSITE" id="PS50134">
    <property type="entry name" value="ZF_TAZ"/>
    <property type="match status" value="1"/>
</dbReference>
<dbReference type="InParanoid" id="K3WRC6"/>
<dbReference type="EnsemblProtists" id="PYU1_T007520">
    <property type="protein sequence ID" value="PYU1_T007520"/>
    <property type="gene ID" value="PYU1_G007504"/>
</dbReference>
<evidence type="ECO:0000256" key="2">
    <source>
        <dbReference type="ARBA" id="ARBA00022771"/>
    </source>
</evidence>
<keyword evidence="1" id="KW-0479">Metal-binding</keyword>
<dbReference type="EMBL" id="GL376585">
    <property type="status" value="NOT_ANNOTATED_CDS"/>
    <property type="molecule type" value="Genomic_DNA"/>
</dbReference>
<dbReference type="HOGENOM" id="CLU_999183_0_0_1"/>
<keyword evidence="2" id="KW-0863">Zinc-finger</keyword>
<evidence type="ECO:0000256" key="1">
    <source>
        <dbReference type="ARBA" id="ARBA00022723"/>
    </source>
</evidence>
<reference evidence="7" key="2">
    <citation type="submission" date="2010-04" db="EMBL/GenBank/DDBJ databases">
        <authorList>
            <person name="Buell R."/>
            <person name="Hamilton J."/>
            <person name="Hostetler J."/>
        </authorList>
    </citation>
    <scope>NUCLEOTIDE SEQUENCE [LARGE SCALE GENOMIC DNA]</scope>
    <source>
        <strain evidence="7">DAOM:BR144</strain>
    </source>
</reference>
<feature type="region of interest" description="Disordered" evidence="4">
    <location>
        <begin position="260"/>
        <end position="292"/>
    </location>
</feature>
<evidence type="ECO:0000313" key="6">
    <source>
        <dbReference type="EnsemblProtists" id="PYU1_T007520"/>
    </source>
</evidence>
<evidence type="ECO:0000256" key="3">
    <source>
        <dbReference type="ARBA" id="ARBA00022833"/>
    </source>
</evidence>
<dbReference type="Proteomes" id="UP000019132">
    <property type="component" value="Unassembled WGS sequence"/>
</dbReference>
<dbReference type="AlphaFoldDB" id="K3WRC6"/>
<dbReference type="eggNOG" id="ENOG502QRX6">
    <property type="taxonomic scope" value="Eukaryota"/>
</dbReference>
<evidence type="ECO:0000259" key="5">
    <source>
        <dbReference type="PROSITE" id="PS50134"/>
    </source>
</evidence>
<accession>K3WRC6</accession>
<dbReference type="Pfam" id="PF02135">
    <property type="entry name" value="zf-TAZ"/>
    <property type="match status" value="1"/>
</dbReference>
<name>K3WRC6_GLOUD</name>
<keyword evidence="3" id="KW-0862">Zinc</keyword>
<dbReference type="InterPro" id="IPR000197">
    <property type="entry name" value="Znf_TAZ"/>
</dbReference>
<reference evidence="6" key="3">
    <citation type="submission" date="2015-02" db="UniProtKB">
        <authorList>
            <consortium name="EnsemblProtists"/>
        </authorList>
    </citation>
    <scope>IDENTIFICATION</scope>
    <source>
        <strain evidence="6">DAOM BR144</strain>
    </source>
</reference>
<dbReference type="SMART" id="SM00551">
    <property type="entry name" value="ZnF_TAZ"/>
    <property type="match status" value="1"/>
</dbReference>
<dbReference type="InterPro" id="IPR035898">
    <property type="entry name" value="TAZ_dom_sf"/>
</dbReference>
<feature type="domain" description="TAZ-type" evidence="5">
    <location>
        <begin position="125"/>
        <end position="209"/>
    </location>
</feature>
<dbReference type="Gene3D" id="1.20.1020.10">
    <property type="entry name" value="TAZ domain"/>
    <property type="match status" value="1"/>
</dbReference>
<evidence type="ECO:0000313" key="7">
    <source>
        <dbReference type="Proteomes" id="UP000019132"/>
    </source>
</evidence>
<dbReference type="VEuPathDB" id="FungiDB:PYU1_G007504"/>
<dbReference type="SUPFAM" id="SSF57933">
    <property type="entry name" value="TAZ domain"/>
    <property type="match status" value="1"/>
</dbReference>
<proteinExistence type="predicted"/>
<dbReference type="GO" id="GO:0008270">
    <property type="term" value="F:zinc ion binding"/>
    <property type="evidence" value="ECO:0007669"/>
    <property type="project" value="UniProtKB-KW"/>
</dbReference>